<evidence type="ECO:0000313" key="1">
    <source>
        <dbReference type="EMBL" id="KKZ12812.1"/>
    </source>
</evidence>
<feature type="non-terminal residue" evidence="1">
    <location>
        <position position="60"/>
    </location>
</feature>
<organism evidence="1 2">
    <name type="scientific">Candidatus Synechococcus spongiarum 142</name>
    <dbReference type="NCBI Taxonomy" id="1608213"/>
    <lineage>
        <taxon>Bacteria</taxon>
        <taxon>Bacillati</taxon>
        <taxon>Cyanobacteriota</taxon>
        <taxon>Cyanophyceae</taxon>
        <taxon>Synechococcales</taxon>
        <taxon>Synechococcaceae</taxon>
        <taxon>Synechococcus</taxon>
    </lineage>
</organism>
<proteinExistence type="predicted"/>
<evidence type="ECO:0008006" key="3">
    <source>
        <dbReference type="Google" id="ProtNLM"/>
    </source>
</evidence>
<dbReference type="EMBL" id="JXUO01000239">
    <property type="protein sequence ID" value="KKZ12812.1"/>
    <property type="molecule type" value="Genomic_DNA"/>
</dbReference>
<name>A0A6N3X7N9_9SYNE</name>
<reference evidence="1 2" key="1">
    <citation type="submission" date="2015-01" db="EMBL/GenBank/DDBJ databases">
        <title>Lifestyle Evolution in Cyanobacterial Symbionts of Sponges.</title>
        <authorList>
            <person name="Burgsdorf I."/>
            <person name="Slaby B.M."/>
            <person name="Handley K.M."/>
            <person name="Haber M."/>
            <person name="Blom J."/>
            <person name="Marshall C.W."/>
            <person name="Gilbert J.A."/>
            <person name="Hentschel U."/>
            <person name="Steindler L."/>
        </authorList>
    </citation>
    <scope>NUCLEOTIDE SEQUENCE [LARGE SCALE GENOMIC DNA]</scope>
    <source>
        <strain evidence="1">142</strain>
    </source>
</reference>
<sequence length="60" mass="6066">SLSFTTSNWNTVQTVTVSAATDDNATAETVTLSHSATGADYGSVSQALVVTVTDDDTAGL</sequence>
<feature type="non-terminal residue" evidence="1">
    <location>
        <position position="1"/>
    </location>
</feature>
<accession>A0A6N3X7N9</accession>
<dbReference type="AlphaFoldDB" id="A0A6N3X7N9"/>
<gene>
    <name evidence="1" type="ORF">TH68_07320</name>
</gene>
<protein>
    <recommendedName>
        <fullName evidence="3">Calx-beta domain-containing protein</fullName>
    </recommendedName>
</protein>
<evidence type="ECO:0000313" key="2">
    <source>
        <dbReference type="Proteomes" id="UP000035054"/>
    </source>
</evidence>
<comment type="caution">
    <text evidence="1">The sequence shown here is derived from an EMBL/GenBank/DDBJ whole genome shotgun (WGS) entry which is preliminary data.</text>
</comment>
<dbReference type="Proteomes" id="UP000035054">
    <property type="component" value="Unassembled WGS sequence"/>
</dbReference>